<evidence type="ECO:0000256" key="1">
    <source>
        <dbReference type="PROSITE-ProRule" id="PRU00023"/>
    </source>
</evidence>
<evidence type="ECO:0000313" key="3">
    <source>
        <dbReference type="EMBL" id="PMD14903.1"/>
    </source>
</evidence>
<evidence type="ECO:0000256" key="2">
    <source>
        <dbReference type="SAM" id="MobiDB-lite"/>
    </source>
</evidence>
<dbReference type="STRING" id="1745343.A0A2J6PLK7"/>
<dbReference type="AlphaFoldDB" id="A0A2J6PLK7"/>
<protein>
    <submittedName>
        <fullName evidence="3">Uncharacterized protein</fullName>
    </submittedName>
</protein>
<organism evidence="3 4">
    <name type="scientific">Hyaloscypha hepaticicola</name>
    <dbReference type="NCBI Taxonomy" id="2082293"/>
    <lineage>
        <taxon>Eukaryota</taxon>
        <taxon>Fungi</taxon>
        <taxon>Dikarya</taxon>
        <taxon>Ascomycota</taxon>
        <taxon>Pezizomycotina</taxon>
        <taxon>Leotiomycetes</taxon>
        <taxon>Helotiales</taxon>
        <taxon>Hyaloscyphaceae</taxon>
        <taxon>Hyaloscypha</taxon>
    </lineage>
</organism>
<dbReference type="Pfam" id="PF00023">
    <property type="entry name" value="Ank"/>
    <property type="match status" value="1"/>
</dbReference>
<dbReference type="PROSITE" id="PS50297">
    <property type="entry name" value="ANK_REP_REGION"/>
    <property type="match status" value="1"/>
</dbReference>
<dbReference type="InterPro" id="IPR036770">
    <property type="entry name" value="Ankyrin_rpt-contain_sf"/>
</dbReference>
<name>A0A2J6PLK7_9HELO</name>
<feature type="repeat" description="ANK" evidence="1">
    <location>
        <begin position="336"/>
        <end position="368"/>
    </location>
</feature>
<proteinExistence type="predicted"/>
<dbReference type="InterPro" id="IPR002110">
    <property type="entry name" value="Ankyrin_rpt"/>
</dbReference>
<dbReference type="EMBL" id="KZ613518">
    <property type="protein sequence ID" value="PMD14903.1"/>
    <property type="molecule type" value="Genomic_DNA"/>
</dbReference>
<keyword evidence="4" id="KW-1185">Reference proteome</keyword>
<dbReference type="SUPFAM" id="SSF48403">
    <property type="entry name" value="Ankyrin repeat"/>
    <property type="match status" value="1"/>
</dbReference>
<evidence type="ECO:0000313" key="4">
    <source>
        <dbReference type="Proteomes" id="UP000235672"/>
    </source>
</evidence>
<sequence>MLTLGGNPNGELFDREALREQCGCLIDIRDEERFIINAWGGREGVIFPTVAFAHYTVLEYLTSSRISTGPVTEFFISNESHCMQLFKDILMAAIEVRSDHIVWGIEKKKWWDNFALYSLIVTQRLLCKRPKWFPHRSECLIDQTWRLVADYVLHLVNSEDIFSAFCYGARYHLSELHKSRTSYNISEAWCSGLDNQWTDTDAFRLLILVFMCCYEYPDLVEYYVERCDLTTIFSSHHILSLSLTDDYFYNEAADDQRYEFNCSFIEIFAQLAFYRMEDPRLLLMLGKGVFNPSKVLIAHVGSHYKCEECLSTGEKQGDCIVKRLLERGADPNGTGYFVTPLQIAVFSGQPNVVAQLLATGADPNSTGDADGLKWEGNTILENFSYVHGYGPLDLIESGIQARGIERFDRGQDRTPSRKAKNEHISQLLLQYGARAVRVGEVSAQATHSVSRSKHSSPPPQEEGSENNSMSSEYTSDIIMQDVDIEYNLYSA</sequence>
<feature type="region of interest" description="Disordered" evidence="2">
    <location>
        <begin position="442"/>
        <end position="473"/>
    </location>
</feature>
<dbReference type="Proteomes" id="UP000235672">
    <property type="component" value="Unassembled WGS sequence"/>
</dbReference>
<dbReference type="OrthoDB" id="194358at2759"/>
<dbReference type="PROSITE" id="PS50088">
    <property type="entry name" value="ANK_REPEAT"/>
    <property type="match status" value="1"/>
</dbReference>
<accession>A0A2J6PLK7</accession>
<dbReference type="Gene3D" id="1.25.40.20">
    <property type="entry name" value="Ankyrin repeat-containing domain"/>
    <property type="match status" value="1"/>
</dbReference>
<keyword evidence="1" id="KW-0040">ANK repeat</keyword>
<reference evidence="3 4" key="1">
    <citation type="submission" date="2016-05" db="EMBL/GenBank/DDBJ databases">
        <title>A degradative enzymes factory behind the ericoid mycorrhizal symbiosis.</title>
        <authorList>
            <consortium name="DOE Joint Genome Institute"/>
            <person name="Martino E."/>
            <person name="Morin E."/>
            <person name="Grelet G."/>
            <person name="Kuo A."/>
            <person name="Kohler A."/>
            <person name="Daghino S."/>
            <person name="Barry K."/>
            <person name="Choi C."/>
            <person name="Cichocki N."/>
            <person name="Clum A."/>
            <person name="Copeland A."/>
            <person name="Hainaut M."/>
            <person name="Haridas S."/>
            <person name="Labutti K."/>
            <person name="Lindquist E."/>
            <person name="Lipzen A."/>
            <person name="Khouja H.-R."/>
            <person name="Murat C."/>
            <person name="Ohm R."/>
            <person name="Olson A."/>
            <person name="Spatafora J."/>
            <person name="Veneault-Fourrey C."/>
            <person name="Henrissat B."/>
            <person name="Grigoriev I."/>
            <person name="Martin F."/>
            <person name="Perotto S."/>
        </authorList>
    </citation>
    <scope>NUCLEOTIDE SEQUENCE [LARGE SCALE GENOMIC DNA]</scope>
    <source>
        <strain evidence="3 4">UAMH 7357</strain>
    </source>
</reference>
<gene>
    <name evidence="3" type="ORF">NA56DRAFT_734756</name>
</gene>